<proteinExistence type="predicted"/>
<dbReference type="EMBL" id="JAWDJW010002455">
    <property type="protein sequence ID" value="KAK3077837.1"/>
    <property type="molecule type" value="Genomic_DNA"/>
</dbReference>
<evidence type="ECO:0000313" key="1">
    <source>
        <dbReference type="EMBL" id="KAK3077837.1"/>
    </source>
</evidence>
<organism evidence="1 2">
    <name type="scientific">Coniosporium uncinatum</name>
    <dbReference type="NCBI Taxonomy" id="93489"/>
    <lineage>
        <taxon>Eukaryota</taxon>
        <taxon>Fungi</taxon>
        <taxon>Dikarya</taxon>
        <taxon>Ascomycota</taxon>
        <taxon>Pezizomycotina</taxon>
        <taxon>Dothideomycetes</taxon>
        <taxon>Dothideomycetes incertae sedis</taxon>
        <taxon>Coniosporium</taxon>
    </lineage>
</organism>
<dbReference type="Proteomes" id="UP001186974">
    <property type="component" value="Unassembled WGS sequence"/>
</dbReference>
<accession>A0ACC3DMA4</accession>
<name>A0ACC3DMA4_9PEZI</name>
<keyword evidence="2" id="KW-1185">Reference proteome</keyword>
<evidence type="ECO:0000313" key="2">
    <source>
        <dbReference type="Proteomes" id="UP001186974"/>
    </source>
</evidence>
<reference evidence="1" key="1">
    <citation type="submission" date="2024-09" db="EMBL/GenBank/DDBJ databases">
        <title>Black Yeasts Isolated from many extreme environments.</title>
        <authorList>
            <person name="Coleine C."/>
            <person name="Stajich J.E."/>
            <person name="Selbmann L."/>
        </authorList>
    </citation>
    <scope>NUCLEOTIDE SEQUENCE</scope>
    <source>
        <strain evidence="1">CCFEE 5737</strain>
    </source>
</reference>
<sequence length="350" mass="40040">MTTEYTAFYCEPTSRWIYMLTTAVLGVGGVILPWHPTFNRADMAWARVGFYVVLAATGFTPFIQLTYTRGLFWAAYFYEPITKSIFVYLTGAILYAAKVPERWFPGWFDYASKANKGKVSAETTLSIVQDNGDSDNGTNNVGPASAANFGGRYEYRKRIAEIQRFRKEMEEATKDMSVEEMEEEVKRLKKELADGVAGQDLKEIEETTRNVVEGALGALDIIANGVETGWVSREKEWDDRVKALTAKAAKRKSRIETLKGEKGQMESTLDSLRAELVEEKSKRMDADGNQRLQLETKDDELEQLRGQVRLLERAAEEKEVQWQREKSEFRNCEDDLKEMERRVNELKQLV</sequence>
<gene>
    <name evidence="1" type="ORF">LTS18_009129</name>
</gene>
<protein>
    <submittedName>
        <fullName evidence="1">Uncharacterized protein</fullName>
    </submittedName>
</protein>
<comment type="caution">
    <text evidence="1">The sequence shown here is derived from an EMBL/GenBank/DDBJ whole genome shotgun (WGS) entry which is preliminary data.</text>
</comment>